<keyword evidence="2" id="KW-1185">Reference proteome</keyword>
<evidence type="ECO:0000313" key="1">
    <source>
        <dbReference type="EMBL" id="KAJ8376466.1"/>
    </source>
</evidence>
<protein>
    <submittedName>
        <fullName evidence="1">Uncharacterized protein</fullName>
    </submittedName>
</protein>
<comment type="caution">
    <text evidence="1">The sequence shown here is derived from an EMBL/GenBank/DDBJ whole genome shotgun (WGS) entry which is preliminary data.</text>
</comment>
<dbReference type="AlphaFoldDB" id="A0A9Q1G739"/>
<name>A0A9Q1G739_SYNKA</name>
<evidence type="ECO:0000313" key="2">
    <source>
        <dbReference type="Proteomes" id="UP001152622"/>
    </source>
</evidence>
<reference evidence="1" key="1">
    <citation type="journal article" date="2023" name="Science">
        <title>Genome structures resolve the early diversification of teleost fishes.</title>
        <authorList>
            <person name="Parey E."/>
            <person name="Louis A."/>
            <person name="Montfort J."/>
            <person name="Bouchez O."/>
            <person name="Roques C."/>
            <person name="Iampietro C."/>
            <person name="Lluch J."/>
            <person name="Castinel A."/>
            <person name="Donnadieu C."/>
            <person name="Desvignes T."/>
            <person name="Floi Bucao C."/>
            <person name="Jouanno E."/>
            <person name="Wen M."/>
            <person name="Mejri S."/>
            <person name="Dirks R."/>
            <person name="Jansen H."/>
            <person name="Henkel C."/>
            <person name="Chen W.J."/>
            <person name="Zahm M."/>
            <person name="Cabau C."/>
            <person name="Klopp C."/>
            <person name="Thompson A.W."/>
            <person name="Robinson-Rechavi M."/>
            <person name="Braasch I."/>
            <person name="Lecointre G."/>
            <person name="Bobe J."/>
            <person name="Postlethwait J.H."/>
            <person name="Berthelot C."/>
            <person name="Roest Crollius H."/>
            <person name="Guiguen Y."/>
        </authorList>
    </citation>
    <scope>NUCLEOTIDE SEQUENCE</scope>
    <source>
        <strain evidence="1">WJC10195</strain>
    </source>
</reference>
<gene>
    <name evidence="1" type="ORF">SKAU_G00070460</name>
</gene>
<sequence>MFSVRPHGDICYPGTERRIASGWRACGWEVNWQHLLSGSTSAQLPPWHLEPPVCLWAPSGVEEEHTAAISARGDVVRRAGRLCQA</sequence>
<accession>A0A9Q1G739</accession>
<dbReference type="Proteomes" id="UP001152622">
    <property type="component" value="Chromosome 2"/>
</dbReference>
<dbReference type="EMBL" id="JAINUF010000002">
    <property type="protein sequence ID" value="KAJ8376466.1"/>
    <property type="molecule type" value="Genomic_DNA"/>
</dbReference>
<organism evidence="1 2">
    <name type="scientific">Synaphobranchus kaupii</name>
    <name type="common">Kaup's arrowtooth eel</name>
    <dbReference type="NCBI Taxonomy" id="118154"/>
    <lineage>
        <taxon>Eukaryota</taxon>
        <taxon>Metazoa</taxon>
        <taxon>Chordata</taxon>
        <taxon>Craniata</taxon>
        <taxon>Vertebrata</taxon>
        <taxon>Euteleostomi</taxon>
        <taxon>Actinopterygii</taxon>
        <taxon>Neopterygii</taxon>
        <taxon>Teleostei</taxon>
        <taxon>Anguilliformes</taxon>
        <taxon>Synaphobranchidae</taxon>
        <taxon>Synaphobranchus</taxon>
    </lineage>
</organism>
<proteinExistence type="predicted"/>